<name>A0A821FWU3_9BILA</name>
<dbReference type="EMBL" id="CAJOBG010089604">
    <property type="protein sequence ID" value="CAF4660074.1"/>
    <property type="molecule type" value="Genomic_DNA"/>
</dbReference>
<dbReference type="Pfam" id="PF01044">
    <property type="entry name" value="Vinculin"/>
    <property type="match status" value="1"/>
</dbReference>
<reference evidence="4" key="1">
    <citation type="submission" date="2021-02" db="EMBL/GenBank/DDBJ databases">
        <authorList>
            <person name="Nowell W R."/>
        </authorList>
    </citation>
    <scope>NUCLEOTIDE SEQUENCE</scope>
</reference>
<accession>A0A821FWU3</accession>
<comment type="caution">
    <text evidence="4">The sequence shown here is derived from an EMBL/GenBank/DDBJ whole genome shotgun (WGS) entry which is preliminary data.</text>
</comment>
<feature type="non-terminal residue" evidence="4">
    <location>
        <position position="1"/>
    </location>
</feature>
<dbReference type="InterPro" id="IPR036723">
    <property type="entry name" value="Alpha-catenin/vinculin-like_sf"/>
</dbReference>
<evidence type="ECO:0000256" key="2">
    <source>
        <dbReference type="ARBA" id="ARBA00008376"/>
    </source>
</evidence>
<evidence type="ECO:0000313" key="4">
    <source>
        <dbReference type="EMBL" id="CAF4660074.1"/>
    </source>
</evidence>
<comment type="subcellular location">
    <subcellularLocation>
        <location evidence="1">Cytoplasm</location>
    </subcellularLocation>
</comment>
<evidence type="ECO:0000313" key="5">
    <source>
        <dbReference type="Proteomes" id="UP000663866"/>
    </source>
</evidence>
<protein>
    <submittedName>
        <fullName evidence="4">Uncharacterized protein</fullName>
    </submittedName>
</protein>
<keyword evidence="3" id="KW-0963">Cytoplasm</keyword>
<dbReference type="GO" id="GO:0051015">
    <property type="term" value="F:actin filament binding"/>
    <property type="evidence" value="ECO:0007669"/>
    <property type="project" value="InterPro"/>
</dbReference>
<comment type="similarity">
    <text evidence="2">Belongs to the vinculin/alpha-catenin family.</text>
</comment>
<dbReference type="Proteomes" id="UP000663866">
    <property type="component" value="Unassembled WGS sequence"/>
</dbReference>
<evidence type="ECO:0000256" key="1">
    <source>
        <dbReference type="ARBA" id="ARBA00004496"/>
    </source>
</evidence>
<dbReference type="SUPFAM" id="SSF47220">
    <property type="entry name" value="alpha-catenin/vinculin-like"/>
    <property type="match status" value="1"/>
</dbReference>
<gene>
    <name evidence="4" type="ORF">OVN521_LOCUS47062</name>
</gene>
<feature type="non-terminal residue" evidence="4">
    <location>
        <position position="68"/>
    </location>
</feature>
<proteinExistence type="inferred from homology"/>
<keyword evidence="5" id="KW-1185">Reference proteome</keyword>
<dbReference type="GO" id="GO:0005737">
    <property type="term" value="C:cytoplasm"/>
    <property type="evidence" value="ECO:0007669"/>
    <property type="project" value="UniProtKB-SubCell"/>
</dbReference>
<dbReference type="InterPro" id="IPR006077">
    <property type="entry name" value="Vinculin/catenin"/>
</dbReference>
<dbReference type="GO" id="GO:0007155">
    <property type="term" value="P:cell adhesion"/>
    <property type="evidence" value="ECO:0007669"/>
    <property type="project" value="InterPro"/>
</dbReference>
<dbReference type="AlphaFoldDB" id="A0A821FWU3"/>
<organism evidence="4 5">
    <name type="scientific">Rotaria magnacalcarata</name>
    <dbReference type="NCBI Taxonomy" id="392030"/>
    <lineage>
        <taxon>Eukaryota</taxon>
        <taxon>Metazoa</taxon>
        <taxon>Spiralia</taxon>
        <taxon>Gnathifera</taxon>
        <taxon>Rotifera</taxon>
        <taxon>Eurotatoria</taxon>
        <taxon>Bdelloidea</taxon>
        <taxon>Philodinida</taxon>
        <taxon>Philodinidae</taxon>
        <taxon>Rotaria</taxon>
    </lineage>
</organism>
<dbReference type="Gene3D" id="1.20.120.230">
    <property type="entry name" value="Alpha-catenin/vinculin-like"/>
    <property type="match status" value="1"/>
</dbReference>
<sequence>LLSDQWLTQIEYLRSQIDEAIPSDEFVKACEEAIIHDTQQTEKAIADLNSSIIIDSTSNIIRRANRIL</sequence>
<evidence type="ECO:0000256" key="3">
    <source>
        <dbReference type="ARBA" id="ARBA00022490"/>
    </source>
</evidence>